<keyword evidence="3 5" id="KW-1133">Transmembrane helix</keyword>
<organism evidence="7 8">
    <name type="scientific">Lachnospira intestinalis</name>
    <dbReference type="NCBI Taxonomy" id="3133158"/>
    <lineage>
        <taxon>Bacteria</taxon>
        <taxon>Bacillati</taxon>
        <taxon>Bacillota</taxon>
        <taxon>Clostridia</taxon>
        <taxon>Lachnospirales</taxon>
        <taxon>Lachnospiraceae</taxon>
        <taxon>Lachnospira</taxon>
    </lineage>
</organism>
<dbReference type="EMBL" id="JBBMES010000017">
    <property type="protein sequence ID" value="MEQ2535934.1"/>
    <property type="molecule type" value="Genomic_DNA"/>
</dbReference>
<gene>
    <name evidence="7" type="ORF">WMO38_12540</name>
</gene>
<reference evidence="7 8" key="1">
    <citation type="submission" date="2024-03" db="EMBL/GenBank/DDBJ databases">
        <title>Human intestinal bacterial collection.</title>
        <authorList>
            <person name="Pauvert C."/>
            <person name="Hitch T.C.A."/>
            <person name="Clavel T."/>
        </authorList>
    </citation>
    <scope>NUCLEOTIDE SEQUENCE [LARGE SCALE GENOMIC DNA]</scope>
    <source>
        <strain evidence="7 8">CLA-JM-H10</strain>
    </source>
</reference>
<feature type="transmembrane region" description="Helical" evidence="5">
    <location>
        <begin position="528"/>
        <end position="549"/>
    </location>
</feature>
<evidence type="ECO:0000256" key="2">
    <source>
        <dbReference type="ARBA" id="ARBA00022692"/>
    </source>
</evidence>
<feature type="transmembrane region" description="Helical" evidence="5">
    <location>
        <begin position="12"/>
        <end position="29"/>
    </location>
</feature>
<feature type="transmembrane region" description="Helical" evidence="5">
    <location>
        <begin position="96"/>
        <end position="120"/>
    </location>
</feature>
<evidence type="ECO:0000256" key="4">
    <source>
        <dbReference type="ARBA" id="ARBA00023136"/>
    </source>
</evidence>
<name>A0ABV1GRK5_9FIRM</name>
<dbReference type="InterPro" id="IPR051533">
    <property type="entry name" value="WaaL-like"/>
</dbReference>
<keyword evidence="2 5" id="KW-0812">Transmembrane</keyword>
<dbReference type="GO" id="GO:0016874">
    <property type="term" value="F:ligase activity"/>
    <property type="evidence" value="ECO:0007669"/>
    <property type="project" value="UniProtKB-KW"/>
</dbReference>
<feature type="transmembrane region" description="Helical" evidence="5">
    <location>
        <begin position="269"/>
        <end position="287"/>
    </location>
</feature>
<dbReference type="PANTHER" id="PTHR37422:SF13">
    <property type="entry name" value="LIPOPOLYSACCHARIDE BIOSYNTHESIS PROTEIN PA4999-RELATED"/>
    <property type="match status" value="1"/>
</dbReference>
<keyword evidence="4 5" id="KW-0472">Membrane</keyword>
<feature type="transmembrane region" description="Helical" evidence="5">
    <location>
        <begin position="49"/>
        <end position="75"/>
    </location>
</feature>
<evidence type="ECO:0000256" key="5">
    <source>
        <dbReference type="SAM" id="Phobius"/>
    </source>
</evidence>
<evidence type="ECO:0000313" key="8">
    <source>
        <dbReference type="Proteomes" id="UP001480973"/>
    </source>
</evidence>
<feature type="transmembrane region" description="Helical" evidence="5">
    <location>
        <begin position="561"/>
        <end position="582"/>
    </location>
</feature>
<feature type="transmembrane region" description="Helical" evidence="5">
    <location>
        <begin position="245"/>
        <end position="263"/>
    </location>
</feature>
<evidence type="ECO:0000256" key="3">
    <source>
        <dbReference type="ARBA" id="ARBA00022989"/>
    </source>
</evidence>
<feature type="transmembrane region" description="Helical" evidence="5">
    <location>
        <begin position="132"/>
        <end position="151"/>
    </location>
</feature>
<protein>
    <submittedName>
        <fullName evidence="7">O-antigen ligase family protein</fullName>
    </submittedName>
</protein>
<comment type="subcellular location">
    <subcellularLocation>
        <location evidence="1">Membrane</location>
        <topology evidence="1">Multi-pass membrane protein</topology>
    </subcellularLocation>
</comment>
<feature type="domain" description="O-antigen ligase-related" evidence="6">
    <location>
        <begin position="446"/>
        <end position="533"/>
    </location>
</feature>
<dbReference type="Proteomes" id="UP001480973">
    <property type="component" value="Unassembled WGS sequence"/>
</dbReference>
<accession>A0ABV1GRK5</accession>
<dbReference type="InterPro" id="IPR007016">
    <property type="entry name" value="O-antigen_ligase-rel_domated"/>
</dbReference>
<sequence length="615" mass="69256">MKKNRDIPFYKNVEAFLIMIFMLVLPWITKLKVIKLDDVSSKYFQNTEGYIVDVFLYCKSIIVITMAVLIIVMIVGENIFPDNVLKNTPVRYKGNIKFLICVLVYIVMTIISAAFSKYTAVVKSGSPSGFESAYVLISYMVIFVGGMNYFCYESVCKCLKNMICILMSITIILNCVEFFYKPLLEIPFVKIFISSKEYRYIADTLQVTQFTDMTSLTFYNPNYYGGFCLLLLPFSLVFFLRAKGMLHNVIYGILSSGMIFSILCARSSASFYLMIMEIIVIATTYFIKVVKSKSTLWKWCKILVVPISTAIILLIVNIFTHGKIYDVSKNIIKNTSYSVDDNKGIFLLSDIKIEENKLNLISDNHTLIIEIKDNNLSFYDENGQVIQAIENDGNIHLNAETFDMISVSVNSYKQLVVDAGYKDAFIFYISDGRFYGVGQDGSMIDNVSITNRKGQQFYSLFTGRGYMWVNTIPLLKNTFICGHGAGTFSFYFPQNDYVGLANTHGSSRFVIDKPHNMYLQTAVEEGCIALAAVIILIILASINCIKSVSLINASLLHDNNYLGEIAAASIVSIIAFVIYSLFNDSMVTVNPIFWLLLGINISSVYGINLQGGTIC</sequence>
<evidence type="ECO:0000313" key="7">
    <source>
        <dbReference type="EMBL" id="MEQ2535934.1"/>
    </source>
</evidence>
<evidence type="ECO:0000256" key="1">
    <source>
        <dbReference type="ARBA" id="ARBA00004141"/>
    </source>
</evidence>
<feature type="transmembrane region" description="Helical" evidence="5">
    <location>
        <begin position="299"/>
        <end position="319"/>
    </location>
</feature>
<proteinExistence type="predicted"/>
<dbReference type="Pfam" id="PF04932">
    <property type="entry name" value="Wzy_C"/>
    <property type="match status" value="1"/>
</dbReference>
<keyword evidence="7" id="KW-0436">Ligase</keyword>
<comment type="caution">
    <text evidence="7">The sequence shown here is derived from an EMBL/GenBank/DDBJ whole genome shotgun (WGS) entry which is preliminary data.</text>
</comment>
<keyword evidence="8" id="KW-1185">Reference proteome</keyword>
<feature type="transmembrane region" description="Helical" evidence="5">
    <location>
        <begin position="223"/>
        <end position="240"/>
    </location>
</feature>
<evidence type="ECO:0000259" key="6">
    <source>
        <dbReference type="Pfam" id="PF04932"/>
    </source>
</evidence>
<feature type="transmembrane region" description="Helical" evidence="5">
    <location>
        <begin position="588"/>
        <end position="607"/>
    </location>
</feature>
<dbReference type="PANTHER" id="PTHR37422">
    <property type="entry name" value="TEICHURONIC ACID BIOSYNTHESIS PROTEIN TUAE"/>
    <property type="match status" value="1"/>
</dbReference>